<dbReference type="InterPro" id="IPR023213">
    <property type="entry name" value="CAT-like_dom_sf"/>
</dbReference>
<name>A0A7I8J1T7_SPIIN</name>
<proteinExistence type="inferred from homology"/>
<dbReference type="Gene3D" id="3.30.559.10">
    <property type="entry name" value="Chloramphenicol acetyltransferase-like domain"/>
    <property type="match status" value="2"/>
</dbReference>
<dbReference type="Pfam" id="PF02458">
    <property type="entry name" value="Transferase"/>
    <property type="match status" value="2"/>
</dbReference>
<evidence type="ECO:0000256" key="2">
    <source>
        <dbReference type="ARBA" id="ARBA00022679"/>
    </source>
</evidence>
<feature type="compositionally biased region" description="Acidic residues" evidence="4">
    <location>
        <begin position="174"/>
        <end position="185"/>
    </location>
</feature>
<organism evidence="5">
    <name type="scientific">Spirodela intermedia</name>
    <name type="common">Intermediate duckweed</name>
    <dbReference type="NCBI Taxonomy" id="51605"/>
    <lineage>
        <taxon>Eukaryota</taxon>
        <taxon>Viridiplantae</taxon>
        <taxon>Streptophyta</taxon>
        <taxon>Embryophyta</taxon>
        <taxon>Tracheophyta</taxon>
        <taxon>Spermatophyta</taxon>
        <taxon>Magnoliopsida</taxon>
        <taxon>Liliopsida</taxon>
        <taxon>Araceae</taxon>
        <taxon>Lemnoideae</taxon>
        <taxon>Spirodela</taxon>
    </lineage>
</organism>
<sequence>MREALGRVLVHYYPLAGRVVLSSEGKLAVDCTGEGAVFVEADAGCDLAALGDISSTDTAALGTLVCDFPGPRTCCRSLPSPPRSLTFYLSLKVTRFRCGGFTLGLSINHCMFDGAAAMEFINSWAEMARGSPLSLPPFLHRSLLAARSPPQIRHPHPEFSELRHPHHHRRREEGEEQQQEEEEEKEELHGRRRRGGTHRLHLLRGSRRTDLADSSGGAAAAAVAAYEAALRRRRAAAGGAALPPGYFGNGIVLTCAGGAAGELVGRPLGFAVGEVQKAIRRVDDDFVRSAIDFFEVTRARPSLAATFLVTAWSKLPFDVADFGWGPPLQAGPAALPEKEVALFLSHGREKKSVNVLLGLPAVAMDTFQRLLEAQWLT</sequence>
<evidence type="ECO:0000313" key="6">
    <source>
        <dbReference type="Proteomes" id="UP001189122"/>
    </source>
</evidence>
<evidence type="ECO:0000256" key="4">
    <source>
        <dbReference type="SAM" id="MobiDB-lite"/>
    </source>
</evidence>
<feature type="compositionally biased region" description="Basic residues" evidence="4">
    <location>
        <begin position="190"/>
        <end position="199"/>
    </location>
</feature>
<dbReference type="EMBL" id="LR743595">
    <property type="protein sequence ID" value="CAA2624588.1"/>
    <property type="molecule type" value="Genomic_DNA"/>
</dbReference>
<keyword evidence="6" id="KW-1185">Reference proteome</keyword>
<evidence type="ECO:0000313" key="5">
    <source>
        <dbReference type="EMBL" id="CAA2624588.1"/>
    </source>
</evidence>
<keyword evidence="2" id="KW-0808">Transferase</keyword>
<comment type="similarity">
    <text evidence="1">Belongs to the plant acyltransferase family.</text>
</comment>
<dbReference type="PANTHER" id="PTHR31642:SF310">
    <property type="entry name" value="FATTY ALCOHOL:CAFFEOYL-COA ACYLTRANSFERASE"/>
    <property type="match status" value="1"/>
</dbReference>
<keyword evidence="3" id="KW-0012">Acyltransferase</keyword>
<feature type="region of interest" description="Disordered" evidence="4">
    <location>
        <begin position="149"/>
        <end position="199"/>
    </location>
</feature>
<protein>
    <submittedName>
        <fullName evidence="5">Uncharacterized protein</fullName>
    </submittedName>
</protein>
<reference evidence="5 6" key="1">
    <citation type="submission" date="2019-12" db="EMBL/GenBank/DDBJ databases">
        <authorList>
            <person name="Scholz U."/>
            <person name="Mascher M."/>
            <person name="Fiebig A."/>
        </authorList>
    </citation>
    <scope>NUCLEOTIDE SEQUENCE</scope>
</reference>
<gene>
    <name evidence="5" type="ORF">SI7747_08010418</name>
</gene>
<evidence type="ECO:0000256" key="1">
    <source>
        <dbReference type="ARBA" id="ARBA00009861"/>
    </source>
</evidence>
<dbReference type="GO" id="GO:0016747">
    <property type="term" value="F:acyltransferase activity, transferring groups other than amino-acyl groups"/>
    <property type="evidence" value="ECO:0007669"/>
    <property type="project" value="TreeGrafter"/>
</dbReference>
<dbReference type="InterPro" id="IPR050317">
    <property type="entry name" value="Plant_Fungal_Acyltransferase"/>
</dbReference>
<dbReference type="Proteomes" id="UP001189122">
    <property type="component" value="Unassembled WGS sequence"/>
</dbReference>
<dbReference type="PANTHER" id="PTHR31642">
    <property type="entry name" value="TRICHOTHECENE 3-O-ACETYLTRANSFERASE"/>
    <property type="match status" value="1"/>
</dbReference>
<dbReference type="EMBL" id="CACRZD030000008">
    <property type="protein sequence ID" value="CAA6664029.1"/>
    <property type="molecule type" value="Genomic_DNA"/>
</dbReference>
<dbReference type="AlphaFoldDB" id="A0A7I8J1T7"/>
<evidence type="ECO:0000256" key="3">
    <source>
        <dbReference type="ARBA" id="ARBA00023315"/>
    </source>
</evidence>
<accession>A0A7I8J1T7</accession>